<dbReference type="InterPro" id="IPR027417">
    <property type="entry name" value="P-loop_NTPase"/>
</dbReference>
<evidence type="ECO:0000256" key="7">
    <source>
        <dbReference type="ARBA" id="ARBA00022989"/>
    </source>
</evidence>
<dbReference type="InterPro" id="IPR003439">
    <property type="entry name" value="ABC_transporter-like_ATP-bd"/>
</dbReference>
<dbReference type="Gene3D" id="1.20.1560.10">
    <property type="entry name" value="ABC transporter type 1, transmembrane domain"/>
    <property type="match status" value="1"/>
</dbReference>
<dbReference type="InterPro" id="IPR039421">
    <property type="entry name" value="Type_1_exporter"/>
</dbReference>
<dbReference type="SUPFAM" id="SSF52540">
    <property type="entry name" value="P-loop containing nucleoside triphosphate hydrolases"/>
    <property type="match status" value="1"/>
</dbReference>
<keyword evidence="6" id="KW-0067">ATP-binding</keyword>
<dbReference type="KEGG" id="kbs:EPA93_23795"/>
<organism evidence="12 13">
    <name type="scientific">Ktedonosporobacter rubrisoli</name>
    <dbReference type="NCBI Taxonomy" id="2509675"/>
    <lineage>
        <taxon>Bacteria</taxon>
        <taxon>Bacillati</taxon>
        <taxon>Chloroflexota</taxon>
        <taxon>Ktedonobacteria</taxon>
        <taxon>Ktedonobacterales</taxon>
        <taxon>Ktedonosporobacteraceae</taxon>
        <taxon>Ktedonosporobacter</taxon>
    </lineage>
</organism>
<evidence type="ECO:0000256" key="6">
    <source>
        <dbReference type="ARBA" id="ARBA00022840"/>
    </source>
</evidence>
<gene>
    <name evidence="12" type="primary">cydD</name>
    <name evidence="12" type="ORF">EPA93_23795</name>
</gene>
<dbReference type="InterPro" id="IPR003593">
    <property type="entry name" value="AAA+_ATPase"/>
</dbReference>
<dbReference type="InterPro" id="IPR017871">
    <property type="entry name" value="ABC_transporter-like_CS"/>
</dbReference>
<evidence type="ECO:0000256" key="8">
    <source>
        <dbReference type="ARBA" id="ARBA00023136"/>
    </source>
</evidence>
<evidence type="ECO:0000313" key="13">
    <source>
        <dbReference type="Proteomes" id="UP000290365"/>
    </source>
</evidence>
<reference evidence="12 13" key="1">
    <citation type="submission" date="2019-01" db="EMBL/GenBank/DDBJ databases">
        <title>Ktedonosporobacter rubrisoli SCAWS-G2.</title>
        <authorList>
            <person name="Huang Y."/>
            <person name="Yan B."/>
        </authorList>
    </citation>
    <scope>NUCLEOTIDE SEQUENCE [LARGE SCALE GENOMIC DNA]</scope>
    <source>
        <strain evidence="12 13">SCAWS-G2</strain>
    </source>
</reference>
<keyword evidence="7 9" id="KW-1133">Transmembrane helix</keyword>
<evidence type="ECO:0000259" key="10">
    <source>
        <dbReference type="PROSITE" id="PS50893"/>
    </source>
</evidence>
<evidence type="ECO:0000256" key="4">
    <source>
        <dbReference type="ARBA" id="ARBA00022692"/>
    </source>
</evidence>
<keyword evidence="3" id="KW-1003">Cell membrane</keyword>
<feature type="transmembrane region" description="Helical" evidence="9">
    <location>
        <begin position="172"/>
        <end position="193"/>
    </location>
</feature>
<protein>
    <submittedName>
        <fullName evidence="12">Thiol reductant ABC exporter subunit CydD</fullName>
    </submittedName>
</protein>
<feature type="transmembrane region" description="Helical" evidence="9">
    <location>
        <begin position="251"/>
        <end position="275"/>
    </location>
</feature>
<feature type="domain" description="ABC transporter" evidence="10">
    <location>
        <begin position="352"/>
        <end position="588"/>
    </location>
</feature>
<dbReference type="InterPro" id="IPR011527">
    <property type="entry name" value="ABC1_TM_dom"/>
</dbReference>
<proteinExistence type="predicted"/>
<evidence type="ECO:0000256" key="3">
    <source>
        <dbReference type="ARBA" id="ARBA00022475"/>
    </source>
</evidence>
<dbReference type="SMART" id="SM00382">
    <property type="entry name" value="AAA"/>
    <property type="match status" value="1"/>
</dbReference>
<dbReference type="GO" id="GO:0140359">
    <property type="term" value="F:ABC-type transporter activity"/>
    <property type="evidence" value="ECO:0007669"/>
    <property type="project" value="InterPro"/>
</dbReference>
<dbReference type="Gene3D" id="3.40.50.300">
    <property type="entry name" value="P-loop containing nucleotide triphosphate hydrolases"/>
    <property type="match status" value="1"/>
</dbReference>
<keyword evidence="4 9" id="KW-0812">Transmembrane</keyword>
<dbReference type="CDD" id="cd18584">
    <property type="entry name" value="ABC_6TM_AarD_CydD"/>
    <property type="match status" value="1"/>
</dbReference>
<dbReference type="InterPro" id="IPR014216">
    <property type="entry name" value="ABC_transptr_CydD"/>
</dbReference>
<dbReference type="PROSITE" id="PS50929">
    <property type="entry name" value="ABC_TM1F"/>
    <property type="match status" value="1"/>
</dbReference>
<keyword evidence="8 9" id="KW-0472">Membrane</keyword>
<dbReference type="PANTHER" id="PTHR24221:SF590">
    <property type="entry name" value="COMPONENT LINKED WITH THE ASSEMBLY OF CYTOCHROME' TRANSPORT TRANSMEMBRANE ATP-BINDING PROTEIN ABC TRANSPORTER CYDD-RELATED"/>
    <property type="match status" value="1"/>
</dbReference>
<dbReference type="PANTHER" id="PTHR24221">
    <property type="entry name" value="ATP-BINDING CASSETTE SUB-FAMILY B"/>
    <property type="match status" value="1"/>
</dbReference>
<evidence type="ECO:0000256" key="1">
    <source>
        <dbReference type="ARBA" id="ARBA00004651"/>
    </source>
</evidence>
<dbReference type="Proteomes" id="UP000290365">
    <property type="component" value="Chromosome"/>
</dbReference>
<dbReference type="FunFam" id="3.40.50.300:FF:000221">
    <property type="entry name" value="Multidrug ABC transporter ATP-binding protein"/>
    <property type="match status" value="1"/>
</dbReference>
<accession>A0A4P6JU44</accession>
<feature type="transmembrane region" description="Helical" evidence="9">
    <location>
        <begin position="12"/>
        <end position="33"/>
    </location>
</feature>
<dbReference type="GO" id="GO:0016887">
    <property type="term" value="F:ATP hydrolysis activity"/>
    <property type="evidence" value="ECO:0007669"/>
    <property type="project" value="InterPro"/>
</dbReference>
<dbReference type="Pfam" id="PF00664">
    <property type="entry name" value="ABC_membrane"/>
    <property type="match status" value="1"/>
</dbReference>
<dbReference type="AlphaFoldDB" id="A0A4P6JU44"/>
<dbReference type="SUPFAM" id="SSF90123">
    <property type="entry name" value="ABC transporter transmembrane region"/>
    <property type="match status" value="1"/>
</dbReference>
<dbReference type="EMBL" id="CP035758">
    <property type="protein sequence ID" value="QBD78843.1"/>
    <property type="molecule type" value="Genomic_DNA"/>
</dbReference>
<dbReference type="NCBIfam" id="TIGR02857">
    <property type="entry name" value="CydD"/>
    <property type="match status" value="1"/>
</dbReference>
<feature type="transmembrane region" description="Helical" evidence="9">
    <location>
        <begin position="281"/>
        <end position="298"/>
    </location>
</feature>
<dbReference type="InterPro" id="IPR036640">
    <property type="entry name" value="ABC1_TM_sf"/>
</dbReference>
<comment type="subcellular location">
    <subcellularLocation>
        <location evidence="1">Cell membrane</location>
        <topology evidence="1">Multi-pass membrane protein</topology>
    </subcellularLocation>
</comment>
<name>A0A4P6JU44_KTERU</name>
<dbReference type="GO" id="GO:0005524">
    <property type="term" value="F:ATP binding"/>
    <property type="evidence" value="ECO:0007669"/>
    <property type="project" value="UniProtKB-KW"/>
</dbReference>
<dbReference type="PROSITE" id="PS50893">
    <property type="entry name" value="ABC_TRANSPORTER_2"/>
    <property type="match status" value="1"/>
</dbReference>
<keyword evidence="13" id="KW-1185">Reference proteome</keyword>
<dbReference type="RefSeq" id="WP_129889896.1">
    <property type="nucleotide sequence ID" value="NZ_CP035758.1"/>
</dbReference>
<evidence type="ECO:0000259" key="11">
    <source>
        <dbReference type="PROSITE" id="PS50929"/>
    </source>
</evidence>
<dbReference type="OrthoDB" id="9762778at2"/>
<evidence type="ECO:0000256" key="2">
    <source>
        <dbReference type="ARBA" id="ARBA00022448"/>
    </source>
</evidence>
<evidence type="ECO:0000256" key="5">
    <source>
        <dbReference type="ARBA" id="ARBA00022741"/>
    </source>
</evidence>
<feature type="domain" description="ABC transmembrane type-1" evidence="11">
    <location>
        <begin position="37"/>
        <end position="317"/>
    </location>
</feature>
<dbReference type="GO" id="GO:0042883">
    <property type="term" value="P:cysteine transport"/>
    <property type="evidence" value="ECO:0007669"/>
    <property type="project" value="InterPro"/>
</dbReference>
<dbReference type="PROSITE" id="PS00211">
    <property type="entry name" value="ABC_TRANSPORTER_1"/>
    <property type="match status" value="1"/>
</dbReference>
<dbReference type="GO" id="GO:0005886">
    <property type="term" value="C:plasma membrane"/>
    <property type="evidence" value="ECO:0007669"/>
    <property type="project" value="UniProtKB-SubCell"/>
</dbReference>
<sequence>MTQSADALQSSRNALLAIGLRLSGFVPGIRLFLTLQAALALGSAILIVGQSYLLAQIIARVFIGRQKPEQVFSLLLWLLVLMLLRISIPWLNEILAGHMAVRAKALVREKLLKHLLLRGPAQLKTEQSGELLHTLSSGVESLDAYFTQVLPQLCTALTVPIIVLATVLLTDIPSGLILLVTLPLLPIFMILIGKQSEQVTRQRWQELAQMSAHFLDVLQGNTTLKLFGRSTAQRLIVRQVSERFGHLTMQVLRIAFLSALTMEMGTTLSIAVVAVEVGIRLLSAQLLFAPALLVLLLAPEFYQPLRALGPQFHASLESAAGLQRIFALLDTPLACRNEREAGQELRPPIQSLQFAKVHYSYPGTNRSAALVDASFQAHTGQIVAIIGASGAGKSTLAHLLLRFAEPRQGTISLDGHASSTIPLEQWRKLFAWQPQHPWIFNMSIAENIAMGCPRASRAEIIAAARKAGLHEMVNALPQGYDTPVGERGARLSGGQIQRLSLARALLKRAPILVLDEATSALDTASEAQVLETLKAWRPSHIILMITHRLQTIREADLILLLNEGRIVASGTHAELQQRSALYQQLWQASLSNLEVVL</sequence>
<keyword evidence="5" id="KW-0547">Nucleotide-binding</keyword>
<feature type="transmembrane region" description="Helical" evidence="9">
    <location>
        <begin position="39"/>
        <end position="59"/>
    </location>
</feature>
<keyword evidence="2" id="KW-0813">Transport</keyword>
<evidence type="ECO:0000313" key="12">
    <source>
        <dbReference type="EMBL" id="QBD78843.1"/>
    </source>
</evidence>
<evidence type="ECO:0000256" key="9">
    <source>
        <dbReference type="SAM" id="Phobius"/>
    </source>
</evidence>
<dbReference type="Pfam" id="PF00005">
    <property type="entry name" value="ABC_tran"/>
    <property type="match status" value="1"/>
</dbReference>
<feature type="transmembrane region" description="Helical" evidence="9">
    <location>
        <begin position="71"/>
        <end position="91"/>
    </location>
</feature>